<dbReference type="HOGENOM" id="CLU_2814914_0_0_1"/>
<organism evidence="1">
    <name type="scientific">Magallana gigas</name>
    <name type="common">Pacific oyster</name>
    <name type="synonym">Crassostrea gigas</name>
    <dbReference type="NCBI Taxonomy" id="29159"/>
    <lineage>
        <taxon>Eukaryota</taxon>
        <taxon>Metazoa</taxon>
        <taxon>Spiralia</taxon>
        <taxon>Lophotrochozoa</taxon>
        <taxon>Mollusca</taxon>
        <taxon>Bivalvia</taxon>
        <taxon>Autobranchia</taxon>
        <taxon>Pteriomorphia</taxon>
        <taxon>Ostreida</taxon>
        <taxon>Ostreoidea</taxon>
        <taxon>Ostreidae</taxon>
        <taxon>Magallana</taxon>
    </lineage>
</organism>
<dbReference type="AlphaFoldDB" id="K1R2T1"/>
<accession>K1R2T1</accession>
<proteinExistence type="predicted"/>
<sequence length="67" mass="7665">MLAVFIFLQLDRKKGDITANDYDIVLCTNEMQDALFNYRNLLKNNYPSEETCEELCHVCTVTGAPMS</sequence>
<name>K1R2T1_MAGGI</name>
<evidence type="ECO:0000313" key="1">
    <source>
        <dbReference type="EMBL" id="EKC40038.1"/>
    </source>
</evidence>
<reference evidence="1" key="1">
    <citation type="journal article" date="2012" name="Nature">
        <title>The oyster genome reveals stress adaptation and complexity of shell formation.</title>
        <authorList>
            <person name="Zhang G."/>
            <person name="Fang X."/>
            <person name="Guo X."/>
            <person name="Li L."/>
            <person name="Luo R."/>
            <person name="Xu F."/>
            <person name="Yang P."/>
            <person name="Zhang L."/>
            <person name="Wang X."/>
            <person name="Qi H."/>
            <person name="Xiong Z."/>
            <person name="Que H."/>
            <person name="Xie Y."/>
            <person name="Holland P.W."/>
            <person name="Paps J."/>
            <person name="Zhu Y."/>
            <person name="Wu F."/>
            <person name="Chen Y."/>
            <person name="Wang J."/>
            <person name="Peng C."/>
            <person name="Meng J."/>
            <person name="Yang L."/>
            <person name="Liu J."/>
            <person name="Wen B."/>
            <person name="Zhang N."/>
            <person name="Huang Z."/>
            <person name="Zhu Q."/>
            <person name="Feng Y."/>
            <person name="Mount A."/>
            <person name="Hedgecock D."/>
            <person name="Xu Z."/>
            <person name="Liu Y."/>
            <person name="Domazet-Loso T."/>
            <person name="Du Y."/>
            <person name="Sun X."/>
            <person name="Zhang S."/>
            <person name="Liu B."/>
            <person name="Cheng P."/>
            <person name="Jiang X."/>
            <person name="Li J."/>
            <person name="Fan D."/>
            <person name="Wang W."/>
            <person name="Fu W."/>
            <person name="Wang T."/>
            <person name="Wang B."/>
            <person name="Zhang J."/>
            <person name="Peng Z."/>
            <person name="Li Y."/>
            <person name="Li N."/>
            <person name="Wang J."/>
            <person name="Chen M."/>
            <person name="He Y."/>
            <person name="Tan F."/>
            <person name="Song X."/>
            <person name="Zheng Q."/>
            <person name="Huang R."/>
            <person name="Yang H."/>
            <person name="Du X."/>
            <person name="Chen L."/>
            <person name="Yang M."/>
            <person name="Gaffney P.M."/>
            <person name="Wang S."/>
            <person name="Luo L."/>
            <person name="She Z."/>
            <person name="Ming Y."/>
            <person name="Huang W."/>
            <person name="Zhang S."/>
            <person name="Huang B."/>
            <person name="Zhang Y."/>
            <person name="Qu T."/>
            <person name="Ni P."/>
            <person name="Miao G."/>
            <person name="Wang J."/>
            <person name="Wang Q."/>
            <person name="Steinberg C.E."/>
            <person name="Wang H."/>
            <person name="Li N."/>
            <person name="Qian L."/>
            <person name="Zhang G."/>
            <person name="Li Y."/>
            <person name="Yang H."/>
            <person name="Liu X."/>
            <person name="Wang J."/>
            <person name="Yin Y."/>
            <person name="Wang J."/>
        </authorList>
    </citation>
    <scope>NUCLEOTIDE SEQUENCE [LARGE SCALE GENOMIC DNA]</scope>
    <source>
        <strain evidence="1">05x7-T-G4-1.051#20</strain>
    </source>
</reference>
<dbReference type="EMBL" id="JH818820">
    <property type="protein sequence ID" value="EKC40038.1"/>
    <property type="molecule type" value="Genomic_DNA"/>
</dbReference>
<gene>
    <name evidence="1" type="ORF">CGI_10010036</name>
</gene>
<protein>
    <submittedName>
        <fullName evidence="1">Uncharacterized protein</fullName>
    </submittedName>
</protein>
<dbReference type="InParanoid" id="K1R2T1"/>